<keyword evidence="3" id="KW-1185">Reference proteome</keyword>
<feature type="domain" description="HNH nuclease" evidence="1">
    <location>
        <begin position="207"/>
        <end position="255"/>
    </location>
</feature>
<evidence type="ECO:0000259" key="1">
    <source>
        <dbReference type="Pfam" id="PF13391"/>
    </source>
</evidence>
<protein>
    <submittedName>
        <fullName evidence="2">Restriction endonuclease</fullName>
    </submittedName>
</protein>
<dbReference type="EMBL" id="JAAVTK010000016">
    <property type="protein sequence ID" value="NKI91382.1"/>
    <property type="molecule type" value="Genomic_DNA"/>
</dbReference>
<keyword evidence="2" id="KW-0255">Endonuclease</keyword>
<name>A0ABX1HQ60_9BACT</name>
<dbReference type="Pfam" id="PF13391">
    <property type="entry name" value="HNH_2"/>
    <property type="match status" value="1"/>
</dbReference>
<reference evidence="2 3" key="1">
    <citation type="submission" date="2020-03" db="EMBL/GenBank/DDBJ databases">
        <title>Genomic Encyclopedia of Type Strains, Phase IV (KMG-V): Genome sequencing to study the core and pangenomes of soil and plant-associated prokaryotes.</title>
        <authorList>
            <person name="Whitman W."/>
        </authorList>
    </citation>
    <scope>NUCLEOTIDE SEQUENCE [LARGE SCALE GENOMIC DNA]</scope>
    <source>
        <strain evidence="2 3">1B</strain>
    </source>
</reference>
<dbReference type="RefSeq" id="WP_168674950.1">
    <property type="nucleotide sequence ID" value="NZ_JAAVTK010000016.1"/>
</dbReference>
<comment type="caution">
    <text evidence="2">The sequence shown here is derived from an EMBL/GenBank/DDBJ whole genome shotgun (WGS) entry which is preliminary data.</text>
</comment>
<gene>
    <name evidence="2" type="ORF">HBN54_003999</name>
</gene>
<organism evidence="2 3">
    <name type="scientific">Hymenobacter artigasi</name>
    <dbReference type="NCBI Taxonomy" id="2719616"/>
    <lineage>
        <taxon>Bacteria</taxon>
        <taxon>Pseudomonadati</taxon>
        <taxon>Bacteroidota</taxon>
        <taxon>Cytophagia</taxon>
        <taxon>Cytophagales</taxon>
        <taxon>Hymenobacteraceae</taxon>
        <taxon>Hymenobacter</taxon>
    </lineage>
</organism>
<dbReference type="GO" id="GO:0004519">
    <property type="term" value="F:endonuclease activity"/>
    <property type="evidence" value="ECO:0007669"/>
    <property type="project" value="UniProtKB-KW"/>
</dbReference>
<keyword evidence="2" id="KW-0540">Nuclease</keyword>
<proteinExistence type="predicted"/>
<sequence>MKYYLGATDWRWYNYLSSRAPEDVNFWRPGGQTAFRALNPGGPFLFKLKKPYHAIGGIGFFAAQSQLPLSLAWDTFQTRNGFDTLEEFRHTIQRYRADTERNPAIGCIALTNPIFFSKQDWIPVPADWSDSIVQGKTYDTHDSIGAMLWQQIESTVSRYLVDAPRADSTAFRVAEDAPQYGNSILRKVRIGQGAFRLSVTDAYTKRCAITGEKTLPVLEAAHIKPYAEAGPNHISNGLLLRSDMHKLFDDGYITVTPNFVIEVSSRIREEFNNGREYYQYHGKQLANLPRLLDEKPARHHLDYHNSVIYRG</sequence>
<evidence type="ECO:0000313" key="3">
    <source>
        <dbReference type="Proteomes" id="UP000717634"/>
    </source>
</evidence>
<dbReference type="Proteomes" id="UP000717634">
    <property type="component" value="Unassembled WGS sequence"/>
</dbReference>
<evidence type="ECO:0000313" key="2">
    <source>
        <dbReference type="EMBL" id="NKI91382.1"/>
    </source>
</evidence>
<accession>A0ABX1HQ60</accession>
<dbReference type="InterPro" id="IPR003615">
    <property type="entry name" value="HNH_nuc"/>
</dbReference>
<keyword evidence="2" id="KW-0378">Hydrolase</keyword>